<evidence type="ECO:0000313" key="2">
    <source>
        <dbReference type="EMBL" id="KAA1069054.1"/>
    </source>
</evidence>
<keyword evidence="3" id="KW-1185">Reference proteome</keyword>
<organism evidence="2 3">
    <name type="scientific">Puccinia graminis f. sp. tritici</name>
    <dbReference type="NCBI Taxonomy" id="56615"/>
    <lineage>
        <taxon>Eukaryota</taxon>
        <taxon>Fungi</taxon>
        <taxon>Dikarya</taxon>
        <taxon>Basidiomycota</taxon>
        <taxon>Pucciniomycotina</taxon>
        <taxon>Pucciniomycetes</taxon>
        <taxon>Pucciniales</taxon>
        <taxon>Pucciniaceae</taxon>
        <taxon>Puccinia</taxon>
    </lineage>
</organism>
<gene>
    <name evidence="2" type="ORF">PGT21_010341</name>
</gene>
<proteinExistence type="predicted"/>
<evidence type="ECO:0000313" key="3">
    <source>
        <dbReference type="Proteomes" id="UP000324748"/>
    </source>
</evidence>
<comment type="caution">
    <text evidence="2">The sequence shown here is derived from an EMBL/GenBank/DDBJ whole genome shotgun (WGS) entry which is preliminary data.</text>
</comment>
<feature type="region of interest" description="Disordered" evidence="1">
    <location>
        <begin position="1"/>
        <end position="20"/>
    </location>
</feature>
<reference evidence="2 3" key="1">
    <citation type="submission" date="2019-05" db="EMBL/GenBank/DDBJ databases">
        <title>Emergence of the Ug99 lineage of the wheat stem rust pathogen through somatic hybridization.</title>
        <authorList>
            <person name="Li F."/>
            <person name="Upadhyaya N.M."/>
            <person name="Sperschneider J."/>
            <person name="Matny O."/>
            <person name="Nguyen-Phuc H."/>
            <person name="Mago R."/>
            <person name="Raley C."/>
            <person name="Miller M.E."/>
            <person name="Silverstein K.A.T."/>
            <person name="Henningsen E."/>
            <person name="Hirsch C.D."/>
            <person name="Visser B."/>
            <person name="Pretorius Z.A."/>
            <person name="Steffenson B.J."/>
            <person name="Schwessinger B."/>
            <person name="Dodds P.N."/>
            <person name="Figueroa M."/>
        </authorList>
    </citation>
    <scope>NUCLEOTIDE SEQUENCE [LARGE SCALE GENOMIC DNA]</scope>
    <source>
        <strain evidence="2">21-0</strain>
    </source>
</reference>
<feature type="compositionally biased region" description="Pro residues" evidence="1">
    <location>
        <begin position="7"/>
        <end position="17"/>
    </location>
</feature>
<sequence>MRRLSPTKPPPTPPPTNPTTVMEIKVQKDAMNMEDYMLTTTESAFNRLFGNRHALLFFLKSISPEVKLHEVTTIKRVSSKPPTPVNTFFYISHKSKNAECDPVESVAAIKGPQLIWLDIFCVTDDNTIVNVEMQMVPKTYFLNQMAYYSSRLITEKQAWSGNEFLPNQKQRKRTQVPWNYQLPPVYVILRWSKDIHYPLADTRQRMRIWVRMSCFP</sequence>
<dbReference type="PANTHER" id="PTHR41317:SF1">
    <property type="entry name" value="PD-(D_E)XK NUCLEASE FAMILY TRANSPOSASE"/>
    <property type="match status" value="1"/>
</dbReference>
<dbReference type="EMBL" id="VSWC01000183">
    <property type="protein sequence ID" value="KAA1069054.1"/>
    <property type="molecule type" value="Genomic_DNA"/>
</dbReference>
<dbReference type="AlphaFoldDB" id="A0A5B0LZV4"/>
<dbReference type="PANTHER" id="PTHR41317">
    <property type="entry name" value="PD-(D_E)XK NUCLEASE FAMILY TRANSPOSASE"/>
    <property type="match status" value="1"/>
</dbReference>
<dbReference type="OrthoDB" id="10646206at2759"/>
<evidence type="ECO:0000256" key="1">
    <source>
        <dbReference type="SAM" id="MobiDB-lite"/>
    </source>
</evidence>
<name>A0A5B0LZV4_PUCGR</name>
<dbReference type="Proteomes" id="UP000324748">
    <property type="component" value="Unassembled WGS sequence"/>
</dbReference>
<accession>A0A5B0LZV4</accession>
<protein>
    <submittedName>
        <fullName evidence="2">Uncharacterized protein</fullName>
    </submittedName>
</protein>
<dbReference type="Pfam" id="PF12784">
    <property type="entry name" value="PDDEXK_2"/>
    <property type="match status" value="1"/>
</dbReference>